<keyword evidence="1" id="KW-0808">Transferase</keyword>
<dbReference type="PANTHER" id="PTHR48050">
    <property type="entry name" value="STEROL 3-BETA-GLUCOSYLTRANSFERASE"/>
    <property type="match status" value="1"/>
</dbReference>
<accession>A0A1H0FDQ4</accession>
<dbReference type="Proteomes" id="UP000198793">
    <property type="component" value="Unassembled WGS sequence"/>
</dbReference>
<evidence type="ECO:0000313" key="1">
    <source>
        <dbReference type="EMBL" id="SDN92744.1"/>
    </source>
</evidence>
<dbReference type="AlphaFoldDB" id="A0A1H0FDQ4"/>
<keyword evidence="2" id="KW-1185">Reference proteome</keyword>
<dbReference type="InterPro" id="IPR002213">
    <property type="entry name" value="UDP_glucos_trans"/>
</dbReference>
<reference evidence="1 2" key="1">
    <citation type="submission" date="2016-10" db="EMBL/GenBank/DDBJ databases">
        <authorList>
            <person name="de Groot N.N."/>
        </authorList>
    </citation>
    <scope>NUCLEOTIDE SEQUENCE [LARGE SCALE GENOMIC DNA]</scope>
    <source>
        <strain evidence="2">L7-484,KACC 16230,DSM 25025</strain>
    </source>
</reference>
<dbReference type="Pfam" id="PF00201">
    <property type="entry name" value="UDPGT"/>
    <property type="match status" value="1"/>
</dbReference>
<name>A0A1H0FDQ4_9HYPH</name>
<dbReference type="RefSeq" id="WP_090670816.1">
    <property type="nucleotide sequence ID" value="NZ_FNIT01000002.1"/>
</dbReference>
<sequence>MARIAVVCPAFFSHLRAFEALGEQLETLGHHVVFLLPEGTEPMVHKPGFEVAGVPLPPGYDPEATIRRAARPRGLPGILRTVGDSAAVTDALCRHGPAILRERGIDAIVADELEPAGGLLARHLRLPFASMAAALPIERDPSMPLPFLGWSYDPTERGLARNRGGELVGGLLLGRQRRVIRRWAQHFQLAEIRDDRDCLSDRLRLAQTVASFDFPRPADTLLRPVGPIRSTTPSPGQAFGAPRQCDRPFVFASLGTLQGHRFELFRLIAAACRDLGAELLIAHCGGLDPAQAARLDADHVVDFADQMAALRQADICITHGGLNTVLDALATRTPMLALPIAFDQPGVGARIRHHRVGETLPAGRATRAGIRTRLERLLAEHDGFVAAAAPMRGDIARANGARNAAVLIDALVARRSDAVSVPGLAAAPPVGITPHGAALG</sequence>
<dbReference type="PANTHER" id="PTHR48050:SF13">
    <property type="entry name" value="STEROL 3-BETA-GLUCOSYLTRANSFERASE UGT80A2"/>
    <property type="match status" value="1"/>
</dbReference>
<dbReference type="Gene3D" id="3.40.50.2000">
    <property type="entry name" value="Glycogen Phosphorylase B"/>
    <property type="match status" value="2"/>
</dbReference>
<dbReference type="InterPro" id="IPR050426">
    <property type="entry name" value="Glycosyltransferase_28"/>
</dbReference>
<proteinExistence type="predicted"/>
<gene>
    <name evidence="1" type="ORF">SAMN05192530_102470</name>
</gene>
<evidence type="ECO:0000313" key="2">
    <source>
        <dbReference type="Proteomes" id="UP000198793"/>
    </source>
</evidence>
<organism evidence="1 2">
    <name type="scientific">Aureimonas jatrophae</name>
    <dbReference type="NCBI Taxonomy" id="1166073"/>
    <lineage>
        <taxon>Bacteria</taxon>
        <taxon>Pseudomonadati</taxon>
        <taxon>Pseudomonadota</taxon>
        <taxon>Alphaproteobacteria</taxon>
        <taxon>Hyphomicrobiales</taxon>
        <taxon>Aurantimonadaceae</taxon>
        <taxon>Aureimonas</taxon>
    </lineage>
</organism>
<dbReference type="GO" id="GO:0008194">
    <property type="term" value="F:UDP-glycosyltransferase activity"/>
    <property type="evidence" value="ECO:0007669"/>
    <property type="project" value="InterPro"/>
</dbReference>
<protein>
    <submittedName>
        <fullName evidence="1">Zeaxanthin glucosyltransferase</fullName>
    </submittedName>
</protein>
<dbReference type="CDD" id="cd03784">
    <property type="entry name" value="GT1_Gtf-like"/>
    <property type="match status" value="1"/>
</dbReference>
<dbReference type="GO" id="GO:0017000">
    <property type="term" value="P:antibiotic biosynthetic process"/>
    <property type="evidence" value="ECO:0007669"/>
    <property type="project" value="UniProtKB-ARBA"/>
</dbReference>
<dbReference type="EMBL" id="FNIT01000002">
    <property type="protein sequence ID" value="SDN92744.1"/>
    <property type="molecule type" value="Genomic_DNA"/>
</dbReference>
<dbReference type="SUPFAM" id="SSF53756">
    <property type="entry name" value="UDP-Glycosyltransferase/glycogen phosphorylase"/>
    <property type="match status" value="1"/>
</dbReference>
<dbReference type="STRING" id="1166073.SAMN05192530_102470"/>